<sequence>MSLKITPYLMMESNTREAIQFYEDALDAKVIHMITYGEMPAPMPFPEELKHLVSHAILQIGESHLMFSDSPGQPVQTGNKVSLSISTNDAEKAKQIFDALQQGGKVVWPLEATAFSPAFGTVLDKFGITFTIVA</sequence>
<protein>
    <submittedName>
        <fullName evidence="2">VOC family protein</fullName>
    </submittedName>
</protein>
<dbReference type="SUPFAM" id="SSF54593">
    <property type="entry name" value="Glyoxalase/Bleomycin resistance protein/Dihydroxybiphenyl dioxygenase"/>
    <property type="match status" value="1"/>
</dbReference>
<evidence type="ECO:0000313" key="3">
    <source>
        <dbReference type="Proteomes" id="UP001165962"/>
    </source>
</evidence>
<accession>A0ABX0JJP5</accession>
<dbReference type="PANTHER" id="PTHR33990:SF1">
    <property type="entry name" value="PROTEIN YJDN"/>
    <property type="match status" value="1"/>
</dbReference>
<gene>
    <name evidence="2" type="ORF">G9U52_36845</name>
</gene>
<dbReference type="Pfam" id="PF06983">
    <property type="entry name" value="3-dmu-9_3-mt"/>
    <property type="match status" value="1"/>
</dbReference>
<dbReference type="Gene3D" id="3.10.180.10">
    <property type="entry name" value="2,3-Dihydroxybiphenyl 1,2-Dioxygenase, domain 1"/>
    <property type="match status" value="1"/>
</dbReference>
<proteinExistence type="predicted"/>
<dbReference type="RefSeq" id="WP_166157844.1">
    <property type="nucleotide sequence ID" value="NZ_JAAOIW010000030.1"/>
</dbReference>
<dbReference type="CDD" id="cd06588">
    <property type="entry name" value="PhnB_like"/>
    <property type="match status" value="1"/>
</dbReference>
<dbReference type="InterPro" id="IPR028973">
    <property type="entry name" value="PhnB-like"/>
</dbReference>
<name>A0ABX0JJP5_9BACL</name>
<feature type="domain" description="PhnB-like" evidence="1">
    <location>
        <begin position="4"/>
        <end position="133"/>
    </location>
</feature>
<organism evidence="2 3">
    <name type="scientific">Paenibacillus agricola</name>
    <dbReference type="NCBI Taxonomy" id="2716264"/>
    <lineage>
        <taxon>Bacteria</taxon>
        <taxon>Bacillati</taxon>
        <taxon>Bacillota</taxon>
        <taxon>Bacilli</taxon>
        <taxon>Bacillales</taxon>
        <taxon>Paenibacillaceae</taxon>
        <taxon>Paenibacillus</taxon>
    </lineage>
</organism>
<evidence type="ECO:0000313" key="2">
    <source>
        <dbReference type="EMBL" id="NHN35292.1"/>
    </source>
</evidence>
<dbReference type="PANTHER" id="PTHR33990">
    <property type="entry name" value="PROTEIN YJDN-RELATED"/>
    <property type="match status" value="1"/>
</dbReference>
<evidence type="ECO:0000259" key="1">
    <source>
        <dbReference type="Pfam" id="PF06983"/>
    </source>
</evidence>
<dbReference type="EMBL" id="JAAOIW010000030">
    <property type="protein sequence ID" value="NHN35292.1"/>
    <property type="molecule type" value="Genomic_DNA"/>
</dbReference>
<comment type="caution">
    <text evidence="2">The sequence shown here is derived from an EMBL/GenBank/DDBJ whole genome shotgun (WGS) entry which is preliminary data.</text>
</comment>
<dbReference type="Proteomes" id="UP001165962">
    <property type="component" value="Unassembled WGS sequence"/>
</dbReference>
<reference evidence="2" key="1">
    <citation type="submission" date="2020-03" db="EMBL/GenBank/DDBJ databases">
        <title>Draft sequencing of Paenibacilllus sp. S3N08.</title>
        <authorList>
            <person name="Kim D.-U."/>
        </authorList>
    </citation>
    <scope>NUCLEOTIDE SEQUENCE</scope>
    <source>
        <strain evidence="2">S3N08</strain>
    </source>
</reference>
<keyword evidence="3" id="KW-1185">Reference proteome</keyword>
<dbReference type="InterPro" id="IPR029068">
    <property type="entry name" value="Glyas_Bleomycin-R_OHBP_Dase"/>
</dbReference>